<keyword evidence="2" id="KW-1185">Reference proteome</keyword>
<comment type="caution">
    <text evidence="1">The sequence shown here is derived from an EMBL/GenBank/DDBJ whole genome shotgun (WGS) entry which is preliminary data.</text>
</comment>
<sequence>MLKAQGHEVHVVGIAWSDEEGAEFDRLNFVNSVTSVRGSRWAAVVRVAAAVFTQRSLQQAYTSSPRFRRVLRRELAELSPDIVYFNVVRSAQFLSLVGAETATMVDLDERRSRFYELSSRTSTSFVARALGRIEARRMRRAERRAEGQAGAVLYSSPVDVEDPGRDILVRSPKSAGDVRPRDSTPGRIVFVGRQCYRPNVEAVTWFADQVLPPLAREFPGVELVVVGERPSRAVKALSARPGIVVTGRVPSIAEEYSRAQIAIVPVRSATGVQLKFIEALECGVPTVVTPVVAVGAGVEDGEHTIVADSAEEWRDAIRRLLVDNDLALAMAGRASTWTVANYSDMAVSRALAEGVAQAMRKADVARRL</sequence>
<proteinExistence type="predicted"/>
<protein>
    <recommendedName>
        <fullName evidence="3">Glycosyltransferase</fullName>
    </recommendedName>
</protein>
<dbReference type="PANTHER" id="PTHR12526">
    <property type="entry name" value="GLYCOSYLTRANSFERASE"/>
    <property type="match status" value="1"/>
</dbReference>
<dbReference type="RefSeq" id="WP_218232956.1">
    <property type="nucleotide sequence ID" value="NZ_BAABBB010000009.1"/>
</dbReference>
<evidence type="ECO:0008006" key="3">
    <source>
        <dbReference type="Google" id="ProtNLM"/>
    </source>
</evidence>
<organism evidence="1 2">
    <name type="scientific">Nocardioides daeguensis</name>
    <dbReference type="NCBI Taxonomy" id="908359"/>
    <lineage>
        <taxon>Bacteria</taxon>
        <taxon>Bacillati</taxon>
        <taxon>Actinomycetota</taxon>
        <taxon>Actinomycetes</taxon>
        <taxon>Propionibacteriales</taxon>
        <taxon>Nocardioidaceae</taxon>
        <taxon>Nocardioides</taxon>
    </lineage>
</organism>
<gene>
    <name evidence="1" type="ORF">GCM10022263_19300</name>
</gene>
<accession>A0ABP6V8E2</accession>
<reference evidence="2" key="1">
    <citation type="journal article" date="2019" name="Int. J. Syst. Evol. Microbiol.">
        <title>The Global Catalogue of Microorganisms (GCM) 10K type strain sequencing project: providing services to taxonomists for standard genome sequencing and annotation.</title>
        <authorList>
            <consortium name="The Broad Institute Genomics Platform"/>
            <consortium name="The Broad Institute Genome Sequencing Center for Infectious Disease"/>
            <person name="Wu L."/>
            <person name="Ma J."/>
        </authorList>
    </citation>
    <scope>NUCLEOTIDE SEQUENCE [LARGE SCALE GENOMIC DNA]</scope>
    <source>
        <strain evidence="2">JCM 17460</strain>
    </source>
</reference>
<dbReference type="Pfam" id="PF13692">
    <property type="entry name" value="Glyco_trans_1_4"/>
    <property type="match status" value="1"/>
</dbReference>
<evidence type="ECO:0000313" key="1">
    <source>
        <dbReference type="EMBL" id="GAA3530837.1"/>
    </source>
</evidence>
<name>A0ABP6V8E2_9ACTN</name>
<dbReference type="Proteomes" id="UP001500301">
    <property type="component" value="Unassembled WGS sequence"/>
</dbReference>
<evidence type="ECO:0000313" key="2">
    <source>
        <dbReference type="Proteomes" id="UP001500301"/>
    </source>
</evidence>
<dbReference type="EMBL" id="BAABBB010000009">
    <property type="protein sequence ID" value="GAA3530837.1"/>
    <property type="molecule type" value="Genomic_DNA"/>
</dbReference>
<dbReference type="PANTHER" id="PTHR12526:SF600">
    <property type="entry name" value="GLYCOSYL TRANSFERASE GROUP 1"/>
    <property type="match status" value="1"/>
</dbReference>